<dbReference type="Pfam" id="PF03473">
    <property type="entry name" value="MOSC"/>
    <property type="match status" value="1"/>
</dbReference>
<keyword evidence="3" id="KW-1185">Reference proteome</keyword>
<dbReference type="InterPro" id="IPR005302">
    <property type="entry name" value="MoCF_Sase_C"/>
</dbReference>
<evidence type="ECO:0000259" key="1">
    <source>
        <dbReference type="PROSITE" id="PS51340"/>
    </source>
</evidence>
<dbReference type="SUPFAM" id="SSF141673">
    <property type="entry name" value="MOSC N-terminal domain-like"/>
    <property type="match status" value="1"/>
</dbReference>
<gene>
    <name evidence="2" type="ORF">BGW36DRAFT_379939</name>
</gene>
<dbReference type="GeneID" id="70246560"/>
<reference evidence="2" key="1">
    <citation type="submission" date="2021-12" db="EMBL/GenBank/DDBJ databases">
        <title>Convergent genome expansion in fungi linked to evolution of root-endophyte symbiosis.</title>
        <authorList>
            <consortium name="DOE Joint Genome Institute"/>
            <person name="Ke Y.-H."/>
            <person name="Bonito G."/>
            <person name="Liao H.-L."/>
            <person name="Looney B."/>
            <person name="Rojas-Flechas A."/>
            <person name="Nash J."/>
            <person name="Hameed K."/>
            <person name="Schadt C."/>
            <person name="Martin F."/>
            <person name="Crous P.W."/>
            <person name="Miettinen O."/>
            <person name="Magnuson J.K."/>
            <person name="Labbe J."/>
            <person name="Jacobson D."/>
            <person name="Doktycz M.J."/>
            <person name="Veneault-Fourrey C."/>
            <person name="Kuo A."/>
            <person name="Mondo S."/>
            <person name="Calhoun S."/>
            <person name="Riley R."/>
            <person name="Ohm R."/>
            <person name="LaButti K."/>
            <person name="Andreopoulos B."/>
            <person name="Pangilinan J."/>
            <person name="Nolan M."/>
            <person name="Tritt A."/>
            <person name="Clum A."/>
            <person name="Lipzen A."/>
            <person name="Daum C."/>
            <person name="Barry K."/>
            <person name="Grigoriev I.V."/>
            <person name="Vilgalys R."/>
        </authorList>
    </citation>
    <scope>NUCLEOTIDE SEQUENCE</scope>
    <source>
        <strain evidence="2">PMI_201</strain>
    </source>
</reference>
<dbReference type="RefSeq" id="XP_046070886.1">
    <property type="nucleotide sequence ID" value="XM_046216273.1"/>
</dbReference>
<dbReference type="GO" id="GO:0030151">
    <property type="term" value="F:molybdenum ion binding"/>
    <property type="evidence" value="ECO:0007669"/>
    <property type="project" value="InterPro"/>
</dbReference>
<dbReference type="Proteomes" id="UP001201262">
    <property type="component" value="Unassembled WGS sequence"/>
</dbReference>
<dbReference type="EMBL" id="JAJTJA010000007">
    <property type="protein sequence ID" value="KAH8695948.1"/>
    <property type="molecule type" value="Genomic_DNA"/>
</dbReference>
<accession>A0AAD4PZJ1</accession>
<evidence type="ECO:0000313" key="3">
    <source>
        <dbReference type="Proteomes" id="UP001201262"/>
    </source>
</evidence>
<dbReference type="AlphaFoldDB" id="A0AAD4PZJ1"/>
<evidence type="ECO:0000313" key="2">
    <source>
        <dbReference type="EMBL" id="KAH8695948.1"/>
    </source>
</evidence>
<dbReference type="InterPro" id="IPR005303">
    <property type="entry name" value="MOCOS_middle"/>
</dbReference>
<dbReference type="InterPro" id="IPR011037">
    <property type="entry name" value="Pyrv_Knase-like_insert_dom_sf"/>
</dbReference>
<feature type="domain" description="MOSC" evidence="1">
    <location>
        <begin position="154"/>
        <end position="329"/>
    </location>
</feature>
<dbReference type="Pfam" id="PF03476">
    <property type="entry name" value="MOSC_N"/>
    <property type="match status" value="1"/>
</dbReference>
<dbReference type="PROSITE" id="PS51340">
    <property type="entry name" value="MOSC"/>
    <property type="match status" value="1"/>
</dbReference>
<dbReference type="SUPFAM" id="SSF50800">
    <property type="entry name" value="PK beta-barrel domain-like"/>
    <property type="match status" value="1"/>
</dbReference>
<dbReference type="GO" id="GO:0003824">
    <property type="term" value="F:catalytic activity"/>
    <property type="evidence" value="ECO:0007669"/>
    <property type="project" value="InterPro"/>
</dbReference>
<organism evidence="2 3">
    <name type="scientific">Talaromyces proteolyticus</name>
    <dbReference type="NCBI Taxonomy" id="1131652"/>
    <lineage>
        <taxon>Eukaryota</taxon>
        <taxon>Fungi</taxon>
        <taxon>Dikarya</taxon>
        <taxon>Ascomycota</taxon>
        <taxon>Pezizomycotina</taxon>
        <taxon>Eurotiomycetes</taxon>
        <taxon>Eurotiomycetidae</taxon>
        <taxon>Eurotiales</taxon>
        <taxon>Trichocomaceae</taxon>
        <taxon>Talaromyces</taxon>
        <taxon>Talaromyces sect. Bacilispori</taxon>
    </lineage>
</organism>
<comment type="caution">
    <text evidence="2">The sequence shown here is derived from an EMBL/GenBank/DDBJ whole genome shotgun (WGS) entry which is preliminary data.</text>
</comment>
<name>A0AAD4PZJ1_9EURO</name>
<sequence>MYVSDLFVYPIKSLRPTKLQEATFTRHGILYDRCFMLCKIIEDSAGNQELKNMHVPHFPAMSLFLTDLILPDHGEADDGGRIIVTYQQPPVSENNATKTLHVPLQPEWDDMEETPIMMHQSSMVGYKMGRKYSDWFSDRFGFPVILVYTGPNRRQVLGSMNPNVRRRMEQGWLSSLADYVPSFGRKEDDGILTFADCAAYMVVNDTSVKQVSSRFKDGVEVDVTKFRPNVVVGGAESAWEEDYWEELAIGGTDRVQLALTSNCVRCRSLDVDYQTGGFHKTDDGLVFKKLTKDRRVDSGAKYSPVFGRYGFLKGDEATVIRVGDPVAVSKKATARTTFDWPGLS</sequence>
<protein>
    <submittedName>
        <fullName evidence="2">MOSC domain protein</fullName>
    </submittedName>
</protein>
<proteinExistence type="predicted"/>
<dbReference type="GO" id="GO:0030170">
    <property type="term" value="F:pyridoxal phosphate binding"/>
    <property type="evidence" value="ECO:0007669"/>
    <property type="project" value="InterPro"/>
</dbReference>